<dbReference type="InterPro" id="IPR000653">
    <property type="entry name" value="DegT/StrS_aminotransferase"/>
</dbReference>
<organism evidence="1">
    <name type="scientific">marine metagenome</name>
    <dbReference type="NCBI Taxonomy" id="408172"/>
    <lineage>
        <taxon>unclassified sequences</taxon>
        <taxon>metagenomes</taxon>
        <taxon>ecological metagenomes</taxon>
    </lineage>
</organism>
<dbReference type="PANTHER" id="PTHR30244:SF34">
    <property type="entry name" value="DTDP-4-AMINO-4,6-DIDEOXYGALACTOSE TRANSAMINASE"/>
    <property type="match status" value="1"/>
</dbReference>
<feature type="non-terminal residue" evidence="1">
    <location>
        <position position="1"/>
    </location>
</feature>
<dbReference type="EMBL" id="UINC01226817">
    <property type="protein sequence ID" value="SVE57462.1"/>
    <property type="molecule type" value="Genomic_DNA"/>
</dbReference>
<dbReference type="InterPro" id="IPR015424">
    <property type="entry name" value="PyrdxlP-dep_Trfase"/>
</dbReference>
<name>A0A383EKM3_9ZZZZ</name>
<dbReference type="AlphaFoldDB" id="A0A383EKM3"/>
<dbReference type="GO" id="GO:0030170">
    <property type="term" value="F:pyridoxal phosphate binding"/>
    <property type="evidence" value="ECO:0007669"/>
    <property type="project" value="TreeGrafter"/>
</dbReference>
<accession>A0A383EKM3</accession>
<gene>
    <name evidence="1" type="ORF">METZ01_LOCUS510316</name>
</gene>
<evidence type="ECO:0000313" key="1">
    <source>
        <dbReference type="EMBL" id="SVE57462.1"/>
    </source>
</evidence>
<feature type="non-terminal residue" evidence="1">
    <location>
        <position position="230"/>
    </location>
</feature>
<sequence length="230" mass="26570">KIWPLGKLPKNMQRPELDMLKNNGYKWDDPFDVVSLFEEKISNYANCKYAIAVDNCTDAIFLCLEYLKYSGKIDINEVIIFPSNCYVSIPMVAKRCGFDIGFVKKEWSGVYQLGDTAVWDSAGRFTQGMYIKQSYQCLSFQIKKRIPIGKGGMILTDNPNAMKWLKLARYEGRDLNVDYSNQQYKILGWNMYMTPEDAARGILIMDNIPLENEDTHSNLQYPDLSNQEIF</sequence>
<protein>
    <submittedName>
        <fullName evidence="1">Uncharacterized protein</fullName>
    </submittedName>
</protein>
<proteinExistence type="predicted"/>
<dbReference type="GO" id="GO:0008483">
    <property type="term" value="F:transaminase activity"/>
    <property type="evidence" value="ECO:0007669"/>
    <property type="project" value="TreeGrafter"/>
</dbReference>
<dbReference type="Pfam" id="PF01041">
    <property type="entry name" value="DegT_DnrJ_EryC1"/>
    <property type="match status" value="2"/>
</dbReference>
<dbReference type="Gene3D" id="3.40.640.10">
    <property type="entry name" value="Type I PLP-dependent aspartate aminotransferase-like (Major domain)"/>
    <property type="match status" value="2"/>
</dbReference>
<dbReference type="PANTHER" id="PTHR30244">
    <property type="entry name" value="TRANSAMINASE"/>
    <property type="match status" value="1"/>
</dbReference>
<reference evidence="1" key="1">
    <citation type="submission" date="2018-05" db="EMBL/GenBank/DDBJ databases">
        <authorList>
            <person name="Lanie J.A."/>
            <person name="Ng W.-L."/>
            <person name="Kazmierczak K.M."/>
            <person name="Andrzejewski T.M."/>
            <person name="Davidsen T.M."/>
            <person name="Wayne K.J."/>
            <person name="Tettelin H."/>
            <person name="Glass J.I."/>
            <person name="Rusch D."/>
            <person name="Podicherti R."/>
            <person name="Tsui H.-C.T."/>
            <person name="Winkler M.E."/>
        </authorList>
    </citation>
    <scope>NUCLEOTIDE SEQUENCE</scope>
</reference>
<dbReference type="SUPFAM" id="SSF53383">
    <property type="entry name" value="PLP-dependent transferases"/>
    <property type="match status" value="1"/>
</dbReference>
<dbReference type="InterPro" id="IPR015421">
    <property type="entry name" value="PyrdxlP-dep_Trfase_major"/>
</dbReference>
<dbReference type="GO" id="GO:0000271">
    <property type="term" value="P:polysaccharide biosynthetic process"/>
    <property type="evidence" value="ECO:0007669"/>
    <property type="project" value="TreeGrafter"/>
</dbReference>